<feature type="domain" description="Pseudouridine synthase RsuA/RluA-like" evidence="5">
    <location>
        <begin position="91"/>
        <end position="241"/>
    </location>
</feature>
<dbReference type="PANTHER" id="PTHR21600">
    <property type="entry name" value="MITOCHONDRIAL RNA PSEUDOURIDINE SYNTHASE"/>
    <property type="match status" value="1"/>
</dbReference>
<keyword evidence="4" id="KW-0413">Isomerase</keyword>
<evidence type="ECO:0000256" key="1">
    <source>
        <dbReference type="ARBA" id="ARBA00000073"/>
    </source>
</evidence>
<dbReference type="Pfam" id="PF00849">
    <property type="entry name" value="PseudoU_synth_2"/>
    <property type="match status" value="1"/>
</dbReference>
<feature type="active site" evidence="3">
    <location>
        <position position="138"/>
    </location>
</feature>
<comment type="catalytic activity">
    <reaction evidence="1 4">
        <text>a uridine in RNA = a pseudouridine in RNA</text>
        <dbReference type="Rhea" id="RHEA:48348"/>
        <dbReference type="Rhea" id="RHEA-COMP:12068"/>
        <dbReference type="Rhea" id="RHEA-COMP:12069"/>
        <dbReference type="ChEBI" id="CHEBI:65314"/>
        <dbReference type="ChEBI" id="CHEBI:65315"/>
    </reaction>
</comment>
<comment type="similarity">
    <text evidence="2 4">Belongs to the pseudouridine synthase RluA family.</text>
</comment>
<dbReference type="GO" id="GO:0140098">
    <property type="term" value="F:catalytic activity, acting on RNA"/>
    <property type="evidence" value="ECO:0007669"/>
    <property type="project" value="UniProtKB-ARBA"/>
</dbReference>
<dbReference type="Gene3D" id="3.30.2350.10">
    <property type="entry name" value="Pseudouridine synthase"/>
    <property type="match status" value="1"/>
</dbReference>
<comment type="function">
    <text evidence="4">Responsible for synthesis of pseudouridine from uracil.</text>
</comment>
<dbReference type="AlphaFoldDB" id="A0A1I4IJA0"/>
<evidence type="ECO:0000256" key="2">
    <source>
        <dbReference type="ARBA" id="ARBA00010876"/>
    </source>
</evidence>
<proteinExistence type="inferred from homology"/>
<dbReference type="GO" id="GO:0003723">
    <property type="term" value="F:RNA binding"/>
    <property type="evidence" value="ECO:0007669"/>
    <property type="project" value="InterPro"/>
</dbReference>
<evidence type="ECO:0000259" key="5">
    <source>
        <dbReference type="Pfam" id="PF00849"/>
    </source>
</evidence>
<sequence>MEDFHKLEWSIPQEADGRSVKTYLRQNKKMSGSTWKVLKRDGEIILNNKRASGKDGVTYKDLLCVYLPGMPFPEGIPACHLPLDILFEDSHLLIVNKPPGLPTLPGRGREAETLAGAVRYYYEKYDIRASFHAVSRLDRETSGIVTIAKHRYAHQRLAAFFDTYSGMKQYIGITDGIWYPSEGVIHAPMERRPDSIVKQHVSTHGKRAKTGFQVVKRKHGRSMVRFTLYSGRTHQIRVHSAYVGHPIVGDDLYGMKGRDVERHALHASRLCIFHPVTEKWQTIEADLPEDMENIL</sequence>
<dbReference type="RefSeq" id="WP_177195389.1">
    <property type="nucleotide sequence ID" value="NZ_FOTY01000002.1"/>
</dbReference>
<dbReference type="CDD" id="cd02869">
    <property type="entry name" value="PseudoU_synth_RluA_like"/>
    <property type="match status" value="1"/>
</dbReference>
<accession>A0A1I4IJA0</accession>
<reference evidence="6 7" key="1">
    <citation type="submission" date="2016-10" db="EMBL/GenBank/DDBJ databases">
        <authorList>
            <person name="de Groot N.N."/>
        </authorList>
    </citation>
    <scope>NUCLEOTIDE SEQUENCE [LARGE SCALE GENOMIC DNA]</scope>
    <source>
        <strain evidence="6 7">CGMCC 1.6134</strain>
    </source>
</reference>
<dbReference type="InterPro" id="IPR006225">
    <property type="entry name" value="PsdUridine_synth_RluC/D"/>
</dbReference>
<evidence type="ECO:0000256" key="3">
    <source>
        <dbReference type="PIRSR" id="PIRSR606225-1"/>
    </source>
</evidence>
<keyword evidence="7" id="KW-1185">Reference proteome</keyword>
<organism evidence="6 7">
    <name type="scientific">Salibacterium qingdaonense</name>
    <dbReference type="NCBI Taxonomy" id="266892"/>
    <lineage>
        <taxon>Bacteria</taxon>
        <taxon>Bacillati</taxon>
        <taxon>Bacillota</taxon>
        <taxon>Bacilli</taxon>
        <taxon>Bacillales</taxon>
        <taxon>Bacillaceae</taxon>
    </lineage>
</organism>
<dbReference type="NCBIfam" id="TIGR00005">
    <property type="entry name" value="rluA_subfam"/>
    <property type="match status" value="1"/>
</dbReference>
<evidence type="ECO:0000256" key="4">
    <source>
        <dbReference type="RuleBase" id="RU362028"/>
    </source>
</evidence>
<dbReference type="GO" id="GO:0009982">
    <property type="term" value="F:pseudouridine synthase activity"/>
    <property type="evidence" value="ECO:0007669"/>
    <property type="project" value="InterPro"/>
</dbReference>
<name>A0A1I4IJA0_9BACI</name>
<dbReference type="Proteomes" id="UP000199668">
    <property type="component" value="Unassembled WGS sequence"/>
</dbReference>
<gene>
    <name evidence="6" type="ORF">SAMN04488054_10285</name>
</gene>
<dbReference type="SUPFAM" id="SSF55120">
    <property type="entry name" value="Pseudouridine synthase"/>
    <property type="match status" value="1"/>
</dbReference>
<dbReference type="STRING" id="266892.SAMN04488054_10285"/>
<dbReference type="EMBL" id="FOTY01000002">
    <property type="protein sequence ID" value="SFL54479.1"/>
    <property type="molecule type" value="Genomic_DNA"/>
</dbReference>
<dbReference type="EC" id="5.4.99.-" evidence="4"/>
<dbReference type="InterPro" id="IPR020103">
    <property type="entry name" value="PsdUridine_synth_cat_dom_sf"/>
</dbReference>
<dbReference type="InterPro" id="IPR050188">
    <property type="entry name" value="RluA_PseudoU_synthase"/>
</dbReference>
<dbReference type="InterPro" id="IPR006145">
    <property type="entry name" value="PsdUridine_synth_RsuA/RluA"/>
</dbReference>
<evidence type="ECO:0000313" key="6">
    <source>
        <dbReference type="EMBL" id="SFL54479.1"/>
    </source>
</evidence>
<protein>
    <recommendedName>
        <fullName evidence="4">Pseudouridine synthase</fullName>
        <ecNumber evidence="4">5.4.99.-</ecNumber>
    </recommendedName>
</protein>
<evidence type="ECO:0000313" key="7">
    <source>
        <dbReference type="Proteomes" id="UP000199668"/>
    </source>
</evidence>
<dbReference type="PANTHER" id="PTHR21600:SF35">
    <property type="entry name" value="PSEUDOURIDINE SYNTHASE"/>
    <property type="match status" value="1"/>
</dbReference>
<dbReference type="GO" id="GO:0000455">
    <property type="term" value="P:enzyme-directed rRNA pseudouridine synthesis"/>
    <property type="evidence" value="ECO:0007669"/>
    <property type="project" value="TreeGrafter"/>
</dbReference>